<comment type="caution">
    <text evidence="2">The sequence shown here is derived from an EMBL/GenBank/DDBJ whole genome shotgun (WGS) entry which is preliminary data.</text>
</comment>
<evidence type="ECO:0000256" key="1">
    <source>
        <dbReference type="SAM" id="MobiDB-lite"/>
    </source>
</evidence>
<evidence type="ECO:0000313" key="2">
    <source>
        <dbReference type="EMBL" id="GEK82426.1"/>
    </source>
</evidence>
<organism evidence="2 3">
    <name type="scientific">Frigoribacterium faeni</name>
    <dbReference type="NCBI Taxonomy" id="145483"/>
    <lineage>
        <taxon>Bacteria</taxon>
        <taxon>Bacillati</taxon>
        <taxon>Actinomycetota</taxon>
        <taxon>Actinomycetes</taxon>
        <taxon>Micrococcales</taxon>
        <taxon>Microbacteriaceae</taxon>
        <taxon>Frigoribacterium</taxon>
    </lineage>
</organism>
<sequence>MSAFEETVTLASASSNPSMRTSSVRRRSGVTIFRMIATTPPTVVSRAAVPVAATTIAVTRAALDGGDDAVADGGTVMTASGRWSGWDADRRDARPAAVRDLAACRLPDGLLGA</sequence>
<protein>
    <submittedName>
        <fullName evidence="2">Uncharacterized protein</fullName>
    </submittedName>
</protein>
<gene>
    <name evidence="2" type="ORF">FFA01_07350</name>
</gene>
<name>A0ABQ0UQI8_9MICO</name>
<proteinExistence type="predicted"/>
<dbReference type="EMBL" id="BJUV01000005">
    <property type="protein sequence ID" value="GEK82426.1"/>
    <property type="molecule type" value="Genomic_DNA"/>
</dbReference>
<evidence type="ECO:0000313" key="3">
    <source>
        <dbReference type="Proteomes" id="UP000321154"/>
    </source>
</evidence>
<dbReference type="Proteomes" id="UP000321154">
    <property type="component" value="Unassembled WGS sequence"/>
</dbReference>
<feature type="region of interest" description="Disordered" evidence="1">
    <location>
        <begin position="1"/>
        <end position="24"/>
    </location>
</feature>
<keyword evidence="3" id="KW-1185">Reference proteome</keyword>
<reference evidence="2 3" key="1">
    <citation type="submission" date="2019-07" db="EMBL/GenBank/DDBJ databases">
        <title>Whole genome shotgun sequence of Frigoribacterium faeni NBRC 103066.</title>
        <authorList>
            <person name="Hosoyama A."/>
            <person name="Uohara A."/>
            <person name="Ohji S."/>
            <person name="Ichikawa N."/>
        </authorList>
    </citation>
    <scope>NUCLEOTIDE SEQUENCE [LARGE SCALE GENOMIC DNA]</scope>
    <source>
        <strain evidence="2 3">NBRC 103066</strain>
    </source>
</reference>
<accession>A0ABQ0UQI8</accession>